<dbReference type="EMBL" id="JACIEH010000002">
    <property type="protein sequence ID" value="MBB4098365.1"/>
    <property type="molecule type" value="Genomic_DNA"/>
</dbReference>
<keyword evidence="3" id="KW-1185">Reference proteome</keyword>
<sequence length="304" mass="33502">MRKLLQVAKPKCRPGAAKVSGNSGARLDRKRSAARKRRTKQEWTAARKRGGKRSGRWRASVARSGCRRRHESAARSGKEETERVRTLVRGNGCASARLRERRNGPPGDRPAGCGAQAMRKDLEGSSGEKRPARLPTSGPGRRDEAGRRGWQPQLPFGVSGQRPASTTDPKLACPCRREWRSRRNLAERSVRVHGSSPATRGLAAMPGPFCVLGRGICRGGWVLLTSRSSSLRRLGHPESFRASRAPSTCVRYSQAWARVFAGETRIRRIRHLPHDTGKAGEILHCKRRGAGCFRAGWRPGCSVP</sequence>
<dbReference type="AlphaFoldDB" id="A0A7W6JRW7"/>
<accession>A0A7W6JRW7</accession>
<evidence type="ECO:0000313" key="2">
    <source>
        <dbReference type="EMBL" id="MBB4098365.1"/>
    </source>
</evidence>
<feature type="compositionally biased region" description="Basic and acidic residues" evidence="1">
    <location>
        <begin position="71"/>
        <end position="85"/>
    </location>
</feature>
<protein>
    <submittedName>
        <fullName evidence="2">Uncharacterized protein</fullName>
    </submittedName>
</protein>
<evidence type="ECO:0000313" key="3">
    <source>
        <dbReference type="Proteomes" id="UP000557392"/>
    </source>
</evidence>
<organism evidence="2 3">
    <name type="scientific">Sphingomonas kyeonggiensis</name>
    <dbReference type="NCBI Taxonomy" id="1268553"/>
    <lineage>
        <taxon>Bacteria</taxon>
        <taxon>Pseudomonadati</taxon>
        <taxon>Pseudomonadota</taxon>
        <taxon>Alphaproteobacteria</taxon>
        <taxon>Sphingomonadales</taxon>
        <taxon>Sphingomonadaceae</taxon>
        <taxon>Sphingomonas</taxon>
    </lineage>
</organism>
<comment type="caution">
    <text evidence="2">The sequence shown here is derived from an EMBL/GenBank/DDBJ whole genome shotgun (WGS) entry which is preliminary data.</text>
</comment>
<dbReference type="Proteomes" id="UP000557392">
    <property type="component" value="Unassembled WGS sequence"/>
</dbReference>
<feature type="compositionally biased region" description="Basic and acidic residues" evidence="1">
    <location>
        <begin position="118"/>
        <end position="131"/>
    </location>
</feature>
<feature type="compositionally biased region" description="Basic residues" evidence="1">
    <location>
        <begin position="46"/>
        <end position="56"/>
    </location>
</feature>
<gene>
    <name evidence="2" type="ORF">GGR46_001929</name>
</gene>
<reference evidence="2 3" key="1">
    <citation type="submission" date="2020-08" db="EMBL/GenBank/DDBJ databases">
        <title>Genomic Encyclopedia of Type Strains, Phase IV (KMG-IV): sequencing the most valuable type-strain genomes for metagenomic binning, comparative biology and taxonomic classification.</title>
        <authorList>
            <person name="Goeker M."/>
        </authorList>
    </citation>
    <scope>NUCLEOTIDE SEQUENCE [LARGE SCALE GENOMIC DNA]</scope>
    <source>
        <strain evidence="2 3">DSM 101806</strain>
    </source>
</reference>
<feature type="region of interest" description="Disordered" evidence="1">
    <location>
        <begin position="1"/>
        <end position="171"/>
    </location>
</feature>
<name>A0A7W6JRW7_9SPHN</name>
<evidence type="ECO:0000256" key="1">
    <source>
        <dbReference type="SAM" id="MobiDB-lite"/>
    </source>
</evidence>
<proteinExistence type="predicted"/>